<dbReference type="RefSeq" id="WP_377330163.1">
    <property type="nucleotide sequence ID" value="NZ_JBHUMZ010000051.1"/>
</dbReference>
<dbReference type="InterPro" id="IPR011330">
    <property type="entry name" value="Glyco_hydro/deAcase_b/a-brl"/>
</dbReference>
<gene>
    <name evidence="3" type="ORF">ACFSW4_14455</name>
</gene>
<proteinExistence type="predicted"/>
<dbReference type="Gene3D" id="3.20.20.370">
    <property type="entry name" value="Glycoside hydrolase/deacetylase"/>
    <property type="match status" value="1"/>
</dbReference>
<evidence type="ECO:0000313" key="4">
    <source>
        <dbReference type="Proteomes" id="UP001597452"/>
    </source>
</evidence>
<keyword evidence="4" id="KW-1185">Reference proteome</keyword>
<name>A0ABW5QEP9_9BACI</name>
<dbReference type="PROSITE" id="PS51677">
    <property type="entry name" value="NODB"/>
    <property type="match status" value="1"/>
</dbReference>
<comment type="caution">
    <text evidence="3">The sequence shown here is derived from an EMBL/GenBank/DDBJ whole genome shotgun (WGS) entry which is preliminary data.</text>
</comment>
<dbReference type="SUPFAM" id="SSF88713">
    <property type="entry name" value="Glycoside hydrolase/deacetylase"/>
    <property type="match status" value="1"/>
</dbReference>
<dbReference type="PANTHER" id="PTHR10587">
    <property type="entry name" value="GLYCOSYL TRANSFERASE-RELATED"/>
    <property type="match status" value="1"/>
</dbReference>
<reference evidence="4" key="1">
    <citation type="journal article" date="2019" name="Int. J. Syst. Evol. Microbiol.">
        <title>The Global Catalogue of Microorganisms (GCM) 10K type strain sequencing project: providing services to taxonomists for standard genome sequencing and annotation.</title>
        <authorList>
            <consortium name="The Broad Institute Genomics Platform"/>
            <consortium name="The Broad Institute Genome Sequencing Center for Infectious Disease"/>
            <person name="Wu L."/>
            <person name="Ma J."/>
        </authorList>
    </citation>
    <scope>NUCLEOTIDE SEQUENCE [LARGE SCALE GENOMIC DNA]</scope>
    <source>
        <strain evidence="4">TISTR 1571</strain>
    </source>
</reference>
<accession>A0ABW5QEP9</accession>
<sequence>MFFALNWTSWKKWVFIGLLIGIVYFSYQLSSIYVLEPQSQVQYAGGISKAVKDEKEVALTVNVSWGDDVIIDILDVLREEKVKATFFINGEWALRNEEVAKLIIEENHEVGLLGFYDEPYRNLPQEKITEDIKNGESTLKRLDYEPLTLVRPPENQYNKDVVKHINNLGYRTVFWSVYAHIQQSTDANQKAKSISGELSKGDIVLFSAQDHLTATPKVIKNIIKAKKGEDFKFVTVTELLSPAKIKLNPIN</sequence>
<dbReference type="Proteomes" id="UP001597452">
    <property type="component" value="Unassembled WGS sequence"/>
</dbReference>
<keyword evidence="1" id="KW-0472">Membrane</keyword>
<dbReference type="InterPro" id="IPR002509">
    <property type="entry name" value="NODB_dom"/>
</dbReference>
<dbReference type="PANTHER" id="PTHR10587:SF128">
    <property type="entry name" value="POLYSACCHARIDE DEACETYLASE PDAB-RELATED"/>
    <property type="match status" value="1"/>
</dbReference>
<protein>
    <submittedName>
        <fullName evidence="3">Polysaccharide deacetylase family protein</fullName>
    </submittedName>
</protein>
<feature type="domain" description="NodB homology" evidence="2">
    <location>
        <begin position="55"/>
        <end position="232"/>
    </location>
</feature>
<dbReference type="Pfam" id="PF01522">
    <property type="entry name" value="Polysacc_deac_1"/>
    <property type="match status" value="1"/>
</dbReference>
<evidence type="ECO:0000313" key="3">
    <source>
        <dbReference type="EMBL" id="MFD2640067.1"/>
    </source>
</evidence>
<keyword evidence="1" id="KW-1133">Transmembrane helix</keyword>
<dbReference type="InterPro" id="IPR050248">
    <property type="entry name" value="Polysacc_deacetylase_ArnD"/>
</dbReference>
<evidence type="ECO:0000259" key="2">
    <source>
        <dbReference type="PROSITE" id="PS51677"/>
    </source>
</evidence>
<evidence type="ECO:0000256" key="1">
    <source>
        <dbReference type="SAM" id="Phobius"/>
    </source>
</evidence>
<keyword evidence="1" id="KW-0812">Transmembrane</keyword>
<organism evidence="3 4">
    <name type="scientific">Piscibacillus salipiscarius</name>
    <dbReference type="NCBI Taxonomy" id="299480"/>
    <lineage>
        <taxon>Bacteria</taxon>
        <taxon>Bacillati</taxon>
        <taxon>Bacillota</taxon>
        <taxon>Bacilli</taxon>
        <taxon>Bacillales</taxon>
        <taxon>Bacillaceae</taxon>
        <taxon>Piscibacillus</taxon>
    </lineage>
</organism>
<feature type="transmembrane region" description="Helical" evidence="1">
    <location>
        <begin position="13"/>
        <end position="35"/>
    </location>
</feature>
<dbReference type="EMBL" id="JBHUMZ010000051">
    <property type="protein sequence ID" value="MFD2640067.1"/>
    <property type="molecule type" value="Genomic_DNA"/>
</dbReference>